<sequence>MNTSVLEVEGLEKKFKHFKLGPLNFTLEKGTAVALLGGNGSGKSTFFRLLMNILQKEAGTITVFGEKMIENEAELKRRIGYTGDLFDPFSSHKVKELVKLVSRWYPNWDHDRYSHFINRYNINENEKYGKCSKGTKKKIEFVFSICHNPDILLLDEPSANLDIVSQRKLKDDLIHYMEDGEKSIILATHNMDDVRQICDYITILEKGKILHSFEKDEIHDKWARLWVTELPNELKNHPHIVSVNTINSTSIEVVTNHFLSLESDLTRNEISVHHMDRLTLEEIVEYILEKEQWSKE</sequence>
<comment type="caution">
    <text evidence="6">The sequence shown here is derived from an EMBL/GenBank/DDBJ whole genome shotgun (WGS) entry which is preliminary data.</text>
</comment>
<dbReference type="Proteomes" id="UP001597318">
    <property type="component" value="Unassembled WGS sequence"/>
</dbReference>
<dbReference type="SUPFAM" id="SSF52540">
    <property type="entry name" value="P-loop containing nucleoside triphosphate hydrolases"/>
    <property type="match status" value="1"/>
</dbReference>
<dbReference type="InterPro" id="IPR050763">
    <property type="entry name" value="ABC_transporter_ATP-binding"/>
</dbReference>
<dbReference type="CDD" id="cd03230">
    <property type="entry name" value="ABC_DR_subfamily_A"/>
    <property type="match status" value="1"/>
</dbReference>
<evidence type="ECO:0000256" key="1">
    <source>
        <dbReference type="ARBA" id="ARBA00005417"/>
    </source>
</evidence>
<keyword evidence="7" id="KW-1185">Reference proteome</keyword>
<evidence type="ECO:0000256" key="2">
    <source>
        <dbReference type="ARBA" id="ARBA00022448"/>
    </source>
</evidence>
<dbReference type="PANTHER" id="PTHR42711:SF5">
    <property type="entry name" value="ABC TRANSPORTER ATP-BINDING PROTEIN NATA"/>
    <property type="match status" value="1"/>
</dbReference>
<keyword evidence="4 6" id="KW-0067">ATP-binding</keyword>
<keyword evidence="3" id="KW-0547">Nucleotide-binding</keyword>
<dbReference type="PROSITE" id="PS50893">
    <property type="entry name" value="ABC_TRANSPORTER_2"/>
    <property type="match status" value="1"/>
</dbReference>
<dbReference type="SMART" id="SM00382">
    <property type="entry name" value="AAA"/>
    <property type="match status" value="1"/>
</dbReference>
<feature type="domain" description="ABC transporter" evidence="5">
    <location>
        <begin position="3"/>
        <end position="231"/>
    </location>
</feature>
<reference evidence="7" key="1">
    <citation type="journal article" date="2019" name="Int. J. Syst. Evol. Microbiol.">
        <title>The Global Catalogue of Microorganisms (GCM) 10K type strain sequencing project: providing services to taxonomists for standard genome sequencing and annotation.</title>
        <authorList>
            <consortium name="The Broad Institute Genomics Platform"/>
            <consortium name="The Broad Institute Genome Sequencing Center for Infectious Disease"/>
            <person name="Wu L."/>
            <person name="Ma J."/>
        </authorList>
    </citation>
    <scope>NUCLEOTIDE SEQUENCE [LARGE SCALE GENOMIC DNA]</scope>
    <source>
        <strain evidence="7">CGMCC 1.15474</strain>
    </source>
</reference>
<proteinExistence type="inferred from homology"/>
<dbReference type="EMBL" id="JBHUIK010000001">
    <property type="protein sequence ID" value="MFD2212408.1"/>
    <property type="molecule type" value="Genomic_DNA"/>
</dbReference>
<dbReference type="GO" id="GO:0005524">
    <property type="term" value="F:ATP binding"/>
    <property type="evidence" value="ECO:0007669"/>
    <property type="project" value="UniProtKB-KW"/>
</dbReference>
<dbReference type="InterPro" id="IPR003593">
    <property type="entry name" value="AAA+_ATPase"/>
</dbReference>
<evidence type="ECO:0000313" key="6">
    <source>
        <dbReference type="EMBL" id="MFD2212408.1"/>
    </source>
</evidence>
<protein>
    <submittedName>
        <fullName evidence="6">ABC transporter ATP-binding protein</fullName>
    </submittedName>
</protein>
<accession>A0ABW5BUB8</accession>
<evidence type="ECO:0000256" key="4">
    <source>
        <dbReference type="ARBA" id="ARBA00022840"/>
    </source>
</evidence>
<dbReference type="RefSeq" id="WP_379049668.1">
    <property type="nucleotide sequence ID" value="NZ_JBHUIK010000001.1"/>
</dbReference>
<gene>
    <name evidence="6" type="ORF">ACFSKK_01635</name>
</gene>
<dbReference type="PANTHER" id="PTHR42711">
    <property type="entry name" value="ABC TRANSPORTER ATP-BINDING PROTEIN"/>
    <property type="match status" value="1"/>
</dbReference>
<organism evidence="6 7">
    <name type="scientific">Metabacillus endolithicus</name>
    <dbReference type="NCBI Taxonomy" id="1535204"/>
    <lineage>
        <taxon>Bacteria</taxon>
        <taxon>Bacillati</taxon>
        <taxon>Bacillota</taxon>
        <taxon>Bacilli</taxon>
        <taxon>Bacillales</taxon>
        <taxon>Bacillaceae</taxon>
        <taxon>Metabacillus</taxon>
    </lineage>
</organism>
<evidence type="ECO:0000256" key="3">
    <source>
        <dbReference type="ARBA" id="ARBA00022741"/>
    </source>
</evidence>
<dbReference type="InterPro" id="IPR027417">
    <property type="entry name" value="P-loop_NTPase"/>
</dbReference>
<dbReference type="Pfam" id="PF00005">
    <property type="entry name" value="ABC_tran"/>
    <property type="match status" value="1"/>
</dbReference>
<dbReference type="Gene3D" id="3.40.50.300">
    <property type="entry name" value="P-loop containing nucleotide triphosphate hydrolases"/>
    <property type="match status" value="1"/>
</dbReference>
<keyword evidence="2" id="KW-0813">Transport</keyword>
<evidence type="ECO:0000259" key="5">
    <source>
        <dbReference type="PROSITE" id="PS50893"/>
    </source>
</evidence>
<evidence type="ECO:0000313" key="7">
    <source>
        <dbReference type="Proteomes" id="UP001597318"/>
    </source>
</evidence>
<dbReference type="InterPro" id="IPR003439">
    <property type="entry name" value="ABC_transporter-like_ATP-bd"/>
</dbReference>
<name>A0ABW5BUB8_9BACI</name>
<comment type="similarity">
    <text evidence="1">Belongs to the ABC transporter superfamily.</text>
</comment>